<sequence length="163" mass="16781">MRAGGRPGRARPGPTRLDGGGDGSGGGGCSGGGAARGGRRPHPPAAVAAAAAVAARLLLRSCCCSCSPAERGGRRRRRRLPLSPASRLPRPVPLPLPLPGRRLLSAARVSHQTPRPQCSAARAAGRLRPKLGRALRRASEPARYRAYLAVAPRQSATSAREGA</sequence>
<evidence type="ECO:0000313" key="2">
    <source>
        <dbReference type="EMBL" id="CAI9171294.1"/>
    </source>
</evidence>
<name>A0ABN8ZC37_RANTA</name>
<gene>
    <name evidence="2" type="ORF">MRATA1EN1_LOCUS20256</name>
</gene>
<evidence type="ECO:0000313" key="3">
    <source>
        <dbReference type="Proteomes" id="UP001176941"/>
    </source>
</evidence>
<proteinExistence type="predicted"/>
<feature type="region of interest" description="Disordered" evidence="1">
    <location>
        <begin position="1"/>
        <end position="42"/>
    </location>
</feature>
<dbReference type="Proteomes" id="UP001176941">
    <property type="component" value="Chromosome 30"/>
</dbReference>
<organism evidence="2 3">
    <name type="scientific">Rangifer tarandus platyrhynchus</name>
    <name type="common">Svalbard reindeer</name>
    <dbReference type="NCBI Taxonomy" id="3082113"/>
    <lineage>
        <taxon>Eukaryota</taxon>
        <taxon>Metazoa</taxon>
        <taxon>Chordata</taxon>
        <taxon>Craniata</taxon>
        <taxon>Vertebrata</taxon>
        <taxon>Euteleostomi</taxon>
        <taxon>Mammalia</taxon>
        <taxon>Eutheria</taxon>
        <taxon>Laurasiatheria</taxon>
        <taxon>Artiodactyla</taxon>
        <taxon>Ruminantia</taxon>
        <taxon>Pecora</taxon>
        <taxon>Cervidae</taxon>
        <taxon>Odocoileinae</taxon>
        <taxon>Rangifer</taxon>
    </lineage>
</organism>
<feature type="compositionally biased region" description="Gly residues" evidence="1">
    <location>
        <begin position="18"/>
        <end position="36"/>
    </location>
</feature>
<dbReference type="EMBL" id="OX459966">
    <property type="protein sequence ID" value="CAI9171294.1"/>
    <property type="molecule type" value="Genomic_DNA"/>
</dbReference>
<evidence type="ECO:0000256" key="1">
    <source>
        <dbReference type="SAM" id="MobiDB-lite"/>
    </source>
</evidence>
<feature type="compositionally biased region" description="Low complexity" evidence="1">
    <location>
        <begin position="1"/>
        <end position="17"/>
    </location>
</feature>
<feature type="region of interest" description="Disordered" evidence="1">
    <location>
        <begin position="67"/>
        <end position="99"/>
    </location>
</feature>
<keyword evidence="3" id="KW-1185">Reference proteome</keyword>
<protein>
    <submittedName>
        <fullName evidence="2">Uncharacterized protein</fullName>
    </submittedName>
</protein>
<accession>A0ABN8ZC37</accession>
<reference evidence="2" key="1">
    <citation type="submission" date="2023-04" db="EMBL/GenBank/DDBJ databases">
        <authorList>
            <consortium name="ELIXIR-Norway"/>
        </authorList>
    </citation>
    <scope>NUCLEOTIDE SEQUENCE [LARGE SCALE GENOMIC DNA]</scope>
</reference>